<organism evidence="1 2">
    <name type="scientific">Chitinophaga barathri</name>
    <dbReference type="NCBI Taxonomy" id="1647451"/>
    <lineage>
        <taxon>Bacteria</taxon>
        <taxon>Pseudomonadati</taxon>
        <taxon>Bacteroidota</taxon>
        <taxon>Chitinophagia</taxon>
        <taxon>Chitinophagales</taxon>
        <taxon>Chitinophagaceae</taxon>
        <taxon>Chitinophaga</taxon>
    </lineage>
</organism>
<dbReference type="InterPro" id="IPR039968">
    <property type="entry name" value="BcerS-like"/>
</dbReference>
<dbReference type="PANTHER" id="PTHR41368:SF1">
    <property type="entry name" value="PROTEIN YGHO"/>
    <property type="match status" value="1"/>
</dbReference>
<dbReference type="InterPro" id="IPR016181">
    <property type="entry name" value="Acyl_CoA_acyltransferase"/>
</dbReference>
<reference evidence="2" key="1">
    <citation type="submission" date="2018-11" db="EMBL/GenBank/DDBJ databases">
        <title>Chitinophaga lutea sp.nov., isolate from arsenic contaminated soil.</title>
        <authorList>
            <person name="Zong Y."/>
        </authorList>
    </citation>
    <scope>NUCLEOTIDE SEQUENCE [LARGE SCALE GENOMIC DNA]</scope>
    <source>
        <strain evidence="2">YLT18</strain>
    </source>
</reference>
<proteinExistence type="predicted"/>
<dbReference type="OrthoDB" id="9806005at2"/>
<comment type="caution">
    <text evidence="1">The sequence shown here is derived from an EMBL/GenBank/DDBJ whole genome shotgun (WGS) entry which is preliminary data.</text>
</comment>
<dbReference type="EMBL" id="RMBX01000005">
    <property type="protein sequence ID" value="RPD41339.1"/>
    <property type="molecule type" value="Genomic_DNA"/>
</dbReference>
<dbReference type="SUPFAM" id="SSF55729">
    <property type="entry name" value="Acyl-CoA N-acyltransferases (Nat)"/>
    <property type="match status" value="1"/>
</dbReference>
<keyword evidence="2" id="KW-1185">Reference proteome</keyword>
<sequence>MKLFVVNDARTAREFLDVHVTLNKDHEGWIQPLDKDITDVFDPARNKAFRFGELVRWVMKDENGRFTGRIAAFVNKKYKTLGDEQLTGGVGFFDCINDQRAANLLFDTAKQWLEERGMGAMDGPVNFGDRDRWWGLQVEGFVNPPYGMAYNPPYYRNLFEGYGFEPFFNQVCFALDVKNRIQDKFYERHAALAEDPDYSARHIDKKNLEKYAQDFTTVYNKAWAQHGGGKEITKEQTMLLFKKMKPVLDEKIVWFAYYKEDPIAIWINLPELNQYFKHMGGKFGLLQKLQFLWLKMTGACRKFTGIVFGVVPEFQAKGVDAYIIVEGGVKVIQEQNLYDDYEMQWIGDFNPKMMNIGQNLGAYPSRRLITFRYLFDRTKEFKRHPILK</sequence>
<gene>
    <name evidence="1" type="ORF">EG028_11625</name>
</gene>
<evidence type="ECO:0000313" key="2">
    <source>
        <dbReference type="Proteomes" id="UP000279089"/>
    </source>
</evidence>
<dbReference type="PANTHER" id="PTHR41368">
    <property type="entry name" value="PROTEIN YGHO"/>
    <property type="match status" value="1"/>
</dbReference>
<protein>
    <recommendedName>
        <fullName evidence="3">GNAT family N-acetyltransferase</fullName>
    </recommendedName>
</protein>
<dbReference type="AlphaFoldDB" id="A0A3N4MNT9"/>
<dbReference type="Proteomes" id="UP000279089">
    <property type="component" value="Unassembled WGS sequence"/>
</dbReference>
<dbReference type="RefSeq" id="WP_120516647.1">
    <property type="nucleotide sequence ID" value="NZ_QXZY01000006.1"/>
</dbReference>
<name>A0A3N4MNT9_9BACT</name>
<evidence type="ECO:0008006" key="3">
    <source>
        <dbReference type="Google" id="ProtNLM"/>
    </source>
</evidence>
<evidence type="ECO:0000313" key="1">
    <source>
        <dbReference type="EMBL" id="RPD41339.1"/>
    </source>
</evidence>
<accession>A0A3N4MNT9</accession>